<feature type="region of interest" description="Disordered" evidence="1">
    <location>
        <begin position="65"/>
        <end position="115"/>
    </location>
</feature>
<dbReference type="InParanoid" id="L9JDR3"/>
<dbReference type="EMBL" id="KB321025">
    <property type="protein sequence ID" value="ELW48760.1"/>
    <property type="molecule type" value="Genomic_DNA"/>
</dbReference>
<reference evidence="3" key="2">
    <citation type="journal article" date="2013" name="Nat. Commun.">
        <title>Genome of the Chinese tree shrew.</title>
        <authorList>
            <person name="Fan Y."/>
            <person name="Huang Z.Y."/>
            <person name="Cao C.C."/>
            <person name="Chen C.S."/>
            <person name="Chen Y.X."/>
            <person name="Fan D.D."/>
            <person name="He J."/>
            <person name="Hou H.L."/>
            <person name="Hu L."/>
            <person name="Hu X.T."/>
            <person name="Jiang X.T."/>
            <person name="Lai R."/>
            <person name="Lang Y.S."/>
            <person name="Liang B."/>
            <person name="Liao S.G."/>
            <person name="Mu D."/>
            <person name="Ma Y.Y."/>
            <person name="Niu Y.Y."/>
            <person name="Sun X.Q."/>
            <person name="Xia J.Q."/>
            <person name="Xiao J."/>
            <person name="Xiong Z.Q."/>
            <person name="Xu L."/>
            <person name="Yang L."/>
            <person name="Zhang Y."/>
            <person name="Zhao W."/>
            <person name="Zhao X.D."/>
            <person name="Zheng Y.T."/>
            <person name="Zhou J.M."/>
            <person name="Zhu Y.B."/>
            <person name="Zhang G.J."/>
            <person name="Wang J."/>
            <person name="Yao Y.G."/>
        </authorList>
    </citation>
    <scope>NUCLEOTIDE SEQUENCE [LARGE SCALE GENOMIC DNA]</scope>
</reference>
<organism evidence="2 3">
    <name type="scientific">Tupaia chinensis</name>
    <name type="common">Chinese tree shrew</name>
    <name type="synonym">Tupaia belangeri chinensis</name>
    <dbReference type="NCBI Taxonomy" id="246437"/>
    <lineage>
        <taxon>Eukaryota</taxon>
        <taxon>Metazoa</taxon>
        <taxon>Chordata</taxon>
        <taxon>Craniata</taxon>
        <taxon>Vertebrata</taxon>
        <taxon>Euteleostomi</taxon>
        <taxon>Mammalia</taxon>
        <taxon>Eutheria</taxon>
        <taxon>Euarchontoglires</taxon>
        <taxon>Scandentia</taxon>
        <taxon>Tupaiidae</taxon>
        <taxon>Tupaia</taxon>
    </lineage>
</organism>
<proteinExistence type="predicted"/>
<evidence type="ECO:0000256" key="1">
    <source>
        <dbReference type="SAM" id="MobiDB-lite"/>
    </source>
</evidence>
<evidence type="ECO:0000313" key="3">
    <source>
        <dbReference type="Proteomes" id="UP000011518"/>
    </source>
</evidence>
<dbReference type="Proteomes" id="UP000011518">
    <property type="component" value="Unassembled WGS sequence"/>
</dbReference>
<keyword evidence="3" id="KW-1185">Reference proteome</keyword>
<name>L9JDR3_TUPCH</name>
<dbReference type="AlphaFoldDB" id="L9JDR3"/>
<feature type="compositionally biased region" description="Acidic residues" evidence="1">
    <location>
        <begin position="77"/>
        <end position="86"/>
    </location>
</feature>
<accession>L9JDR3</accession>
<evidence type="ECO:0000313" key="2">
    <source>
        <dbReference type="EMBL" id="ELW48760.1"/>
    </source>
</evidence>
<gene>
    <name evidence="2" type="ORF">TREES_T100012355</name>
</gene>
<reference evidence="3" key="1">
    <citation type="submission" date="2012-07" db="EMBL/GenBank/DDBJ databases">
        <title>Genome of the Chinese tree shrew, a rising model animal genetically related to primates.</title>
        <authorList>
            <person name="Zhang G."/>
            <person name="Fan Y."/>
            <person name="Yao Y."/>
            <person name="Huang Z."/>
        </authorList>
    </citation>
    <scope>NUCLEOTIDE SEQUENCE [LARGE SCALE GENOMIC DNA]</scope>
</reference>
<sequence>MNRAPCPLRPARYFIRGSPNPVGSVTLPSLPRLALAASHTSCRGPVGQNTYPEAGLVGMLRCARTRHHQRQQRPKQEEEEKEEEEDRLSGASLRVRSAHRILGGPPAEHQDPRRG</sequence>
<protein>
    <submittedName>
        <fullName evidence="2">Uncharacterized protein</fullName>
    </submittedName>
</protein>